<accession>A0ABU8WB24</accession>
<organism evidence="5 6">
    <name type="scientific">Variovorax humicola</name>
    <dbReference type="NCBI Taxonomy" id="1769758"/>
    <lineage>
        <taxon>Bacteria</taxon>
        <taxon>Pseudomonadati</taxon>
        <taxon>Pseudomonadota</taxon>
        <taxon>Betaproteobacteria</taxon>
        <taxon>Burkholderiales</taxon>
        <taxon>Comamonadaceae</taxon>
        <taxon>Variovorax</taxon>
    </lineage>
</organism>
<sequence length="299" mass="33124">MRRRLAPARGSDLAEVDLESHTIRSVQEMLGHSRSAIVRLVETGFVKPRRGPRRAYLFSFQDVVLLRTAYELKAAGIATAKIIRTLRRLKDDLPAQAPLTGLRLTAVGNNVAVRDRDSQWEPESGQFLMDFDIGPEAKGAGVTVVRHLASAREPRASSSHSVQAVSAQELFARAEAMEEIDANAARHVYGQAIAAAPDFTNAYLNLGALLCEGGECQEAVRVFAKGIEHRPEEPLLYFNRAVALEDLNRFAEALVSYDMALQLDPNLADAHFNAGRLHDELGHRQRAIRHLSAFRRLSR</sequence>
<dbReference type="InterPro" id="IPR000551">
    <property type="entry name" value="MerR-type_HTH_dom"/>
</dbReference>
<feature type="repeat" description="TPR" evidence="3">
    <location>
        <begin position="234"/>
        <end position="267"/>
    </location>
</feature>
<reference evidence="5 6" key="1">
    <citation type="submission" date="2024-03" db="EMBL/GenBank/DDBJ databases">
        <title>Novel species of the genus Variovorax.</title>
        <authorList>
            <person name="Liu Q."/>
            <person name="Xin Y.-H."/>
        </authorList>
    </citation>
    <scope>NUCLEOTIDE SEQUENCE [LARGE SCALE GENOMIC DNA]</scope>
    <source>
        <strain evidence="5 6">KACC 18501</strain>
    </source>
</reference>
<dbReference type="SUPFAM" id="SSF48452">
    <property type="entry name" value="TPR-like"/>
    <property type="match status" value="1"/>
</dbReference>
<keyword evidence="2 3" id="KW-0802">TPR repeat</keyword>
<dbReference type="Pfam" id="PF13411">
    <property type="entry name" value="MerR_1"/>
    <property type="match status" value="1"/>
</dbReference>
<proteinExistence type="predicted"/>
<evidence type="ECO:0000256" key="3">
    <source>
        <dbReference type="PROSITE-ProRule" id="PRU00339"/>
    </source>
</evidence>
<keyword evidence="1" id="KW-0677">Repeat</keyword>
<dbReference type="InterPro" id="IPR019734">
    <property type="entry name" value="TPR_rpt"/>
</dbReference>
<dbReference type="Gene3D" id="1.10.1660.10">
    <property type="match status" value="1"/>
</dbReference>
<dbReference type="SUPFAM" id="SSF46955">
    <property type="entry name" value="Putative DNA-binding domain"/>
    <property type="match status" value="1"/>
</dbReference>
<dbReference type="RefSeq" id="WP_340368189.1">
    <property type="nucleotide sequence ID" value="NZ_JBBKZV010000053.1"/>
</dbReference>
<dbReference type="InterPro" id="IPR050498">
    <property type="entry name" value="Ycf3"/>
</dbReference>
<dbReference type="Proteomes" id="UP001363010">
    <property type="component" value="Unassembled WGS sequence"/>
</dbReference>
<feature type="repeat" description="TPR" evidence="3">
    <location>
        <begin position="200"/>
        <end position="233"/>
    </location>
</feature>
<name>A0ABU8WB24_9BURK</name>
<comment type="caution">
    <text evidence="5">The sequence shown here is derived from an EMBL/GenBank/DDBJ whole genome shotgun (WGS) entry which is preliminary data.</text>
</comment>
<evidence type="ECO:0000256" key="1">
    <source>
        <dbReference type="ARBA" id="ARBA00022737"/>
    </source>
</evidence>
<dbReference type="InterPro" id="IPR011990">
    <property type="entry name" value="TPR-like_helical_dom_sf"/>
</dbReference>
<dbReference type="InterPro" id="IPR009061">
    <property type="entry name" value="DNA-bd_dom_put_sf"/>
</dbReference>
<evidence type="ECO:0000313" key="6">
    <source>
        <dbReference type="Proteomes" id="UP001363010"/>
    </source>
</evidence>
<gene>
    <name evidence="5" type="ORF">WKW80_35115</name>
</gene>
<dbReference type="PROSITE" id="PS50005">
    <property type="entry name" value="TPR"/>
    <property type="match status" value="2"/>
</dbReference>
<protein>
    <submittedName>
        <fullName evidence="5">Tetratricopeptide repeat protein</fullName>
    </submittedName>
</protein>
<feature type="domain" description="HTH merR-type" evidence="4">
    <location>
        <begin position="22"/>
        <end position="88"/>
    </location>
</feature>
<dbReference type="Gene3D" id="1.25.40.10">
    <property type="entry name" value="Tetratricopeptide repeat domain"/>
    <property type="match status" value="1"/>
</dbReference>
<dbReference type="PANTHER" id="PTHR44858">
    <property type="entry name" value="TETRATRICOPEPTIDE REPEAT PROTEIN 6"/>
    <property type="match status" value="1"/>
</dbReference>
<evidence type="ECO:0000256" key="2">
    <source>
        <dbReference type="ARBA" id="ARBA00022803"/>
    </source>
</evidence>
<dbReference type="EMBL" id="JBBKZV010000053">
    <property type="protein sequence ID" value="MEJ8827160.1"/>
    <property type="molecule type" value="Genomic_DNA"/>
</dbReference>
<dbReference type="PANTHER" id="PTHR44858:SF1">
    <property type="entry name" value="UDP-N-ACETYLGLUCOSAMINE--PEPTIDE N-ACETYLGLUCOSAMINYLTRANSFERASE SPINDLY-RELATED"/>
    <property type="match status" value="1"/>
</dbReference>
<keyword evidence="6" id="KW-1185">Reference proteome</keyword>
<dbReference type="SMART" id="SM00028">
    <property type="entry name" value="TPR"/>
    <property type="match status" value="2"/>
</dbReference>
<dbReference type="Pfam" id="PF00515">
    <property type="entry name" value="TPR_1"/>
    <property type="match status" value="1"/>
</dbReference>
<evidence type="ECO:0000313" key="5">
    <source>
        <dbReference type="EMBL" id="MEJ8827160.1"/>
    </source>
</evidence>
<evidence type="ECO:0000259" key="4">
    <source>
        <dbReference type="Pfam" id="PF13411"/>
    </source>
</evidence>